<evidence type="ECO:0000313" key="3">
    <source>
        <dbReference type="EMBL" id="EIL89340.1"/>
    </source>
</evidence>
<keyword evidence="2" id="KW-0812">Transmembrane</keyword>
<reference evidence="3 4" key="1">
    <citation type="journal article" date="2012" name="J. Bacteriol.">
        <title>Genome sequences for six rhodanobacter strains, isolated from soils and the terrestrial subsurface, with variable denitrification capabilities.</title>
        <authorList>
            <person name="Kostka J.E."/>
            <person name="Green S.J."/>
            <person name="Rishishwar L."/>
            <person name="Prakash O."/>
            <person name="Katz L.S."/>
            <person name="Marino-Ramirez L."/>
            <person name="Jordan I.K."/>
            <person name="Munk C."/>
            <person name="Ivanova N."/>
            <person name="Mikhailova N."/>
            <person name="Watson D.B."/>
            <person name="Brown S.D."/>
            <person name="Palumbo A.V."/>
            <person name="Brooks S.C."/>
        </authorList>
    </citation>
    <scope>NUCLEOTIDE SEQUENCE [LARGE SCALE GENOMIC DNA]</scope>
    <source>
        <strain evidence="4">Jip2T</strain>
    </source>
</reference>
<dbReference type="Proteomes" id="UP000004210">
    <property type="component" value="Unassembled WGS sequence"/>
</dbReference>
<dbReference type="AlphaFoldDB" id="I4VQ49"/>
<gene>
    <name evidence="3" type="ORF">UU9_09897</name>
</gene>
<dbReference type="STRING" id="1163408.UU9_09897"/>
<feature type="transmembrane region" description="Helical" evidence="2">
    <location>
        <begin position="172"/>
        <end position="193"/>
    </location>
</feature>
<protein>
    <recommendedName>
        <fullName evidence="5">Anti-phage defense ZorAB system ZorA</fullName>
    </recommendedName>
</protein>
<dbReference type="OrthoDB" id="7524818at2"/>
<evidence type="ECO:0008006" key="5">
    <source>
        <dbReference type="Google" id="ProtNLM"/>
    </source>
</evidence>
<accession>I4VQ49</accession>
<keyword evidence="2" id="KW-0472">Membrane</keyword>
<keyword evidence="4" id="KW-1185">Reference proteome</keyword>
<feature type="region of interest" description="Disordered" evidence="1">
    <location>
        <begin position="405"/>
        <end position="428"/>
    </location>
</feature>
<evidence type="ECO:0000313" key="4">
    <source>
        <dbReference type="Proteomes" id="UP000004210"/>
    </source>
</evidence>
<evidence type="ECO:0000256" key="1">
    <source>
        <dbReference type="SAM" id="MobiDB-lite"/>
    </source>
</evidence>
<feature type="transmembrane region" description="Helical" evidence="2">
    <location>
        <begin position="20"/>
        <end position="41"/>
    </location>
</feature>
<proteinExistence type="predicted"/>
<sequence>MNNLFHLVMADWLHQLLGSAILLLVLFFFWHVLIKGLILVVRLGRLRKKLSALGGEPPARVKASLARIFEHTPWKDAWREYEETLHEQTDPTKSEPTVLGVRATVQAEAFFHTEALVDDPLHVEFYKHLPGILTGIGIIATFTGLITGLQHFDASATEPEALKQSLGSLFSYVRNAFMFSAVAIGLAMLLTVVEKVIYNLCVHNASGVAAELDALFRSGVGEEYLSRLVKSSEDGATQTKQLKESLVQDLKALLTNLAEQQIQATRQLSIDIGQSLQASLQEPLQHIAETVRAASGDQSASSARMLENLMSAFMAQMKETVGGQLGDLSGLMQQTTQAVAQVELTLRGLVADMERSSQASSSGMQAAVKGLMQSFADHQSQLADSASIQQSQALAHMQDVLQRMAEAQETSTRRTQEESSAASEQLGKVTAQSISASQQATEAAQTLLSGVQQVSMDAIGGLEKGAARINASIAAMDTVAERLARAGQSLSGLQEQSMEAAAKLERASTTLGTGAQTISQTMGVLGQTSTRLEGVSELMVSESQARESALREIQQVLVKSREASELFGQLTSEVEKHLVDGVDRFGEATSKVLNNVLKQYDDALGSTVSMLKETMEELRERAEDLADLAER</sequence>
<name>I4VQ49_9GAMM</name>
<dbReference type="RefSeq" id="WP_007081616.1">
    <property type="nucleotide sequence ID" value="NZ_AJXU01000037.1"/>
</dbReference>
<comment type="caution">
    <text evidence="3">The sequence shown here is derived from an EMBL/GenBank/DDBJ whole genome shotgun (WGS) entry which is preliminary data.</text>
</comment>
<dbReference type="EMBL" id="AJXU01000037">
    <property type="protein sequence ID" value="EIL89340.1"/>
    <property type="molecule type" value="Genomic_DNA"/>
</dbReference>
<dbReference type="PATRIC" id="fig|1163408.3.peg.2035"/>
<feature type="transmembrane region" description="Helical" evidence="2">
    <location>
        <begin position="132"/>
        <end position="152"/>
    </location>
</feature>
<keyword evidence="2" id="KW-1133">Transmembrane helix</keyword>
<dbReference type="NCBIfam" id="NF033916">
    <property type="entry name" value="antiphage_ZorA_3"/>
    <property type="match status" value="1"/>
</dbReference>
<organism evidence="3 4">
    <name type="scientific">Rhodanobacter fulvus Jip2</name>
    <dbReference type="NCBI Taxonomy" id="1163408"/>
    <lineage>
        <taxon>Bacteria</taxon>
        <taxon>Pseudomonadati</taxon>
        <taxon>Pseudomonadota</taxon>
        <taxon>Gammaproteobacteria</taxon>
        <taxon>Lysobacterales</taxon>
        <taxon>Rhodanobacteraceae</taxon>
        <taxon>Rhodanobacter</taxon>
    </lineage>
</organism>
<dbReference type="eggNOG" id="COG1196">
    <property type="taxonomic scope" value="Bacteria"/>
</dbReference>
<evidence type="ECO:0000256" key="2">
    <source>
        <dbReference type="SAM" id="Phobius"/>
    </source>
</evidence>